<gene>
    <name evidence="1" type="ORF">NUW58_g7759</name>
</gene>
<accession>A0ACC1NGR3</accession>
<evidence type="ECO:0000313" key="1">
    <source>
        <dbReference type="EMBL" id="KAJ2977604.1"/>
    </source>
</evidence>
<keyword evidence="2" id="KW-1185">Reference proteome</keyword>
<evidence type="ECO:0000313" key="2">
    <source>
        <dbReference type="Proteomes" id="UP001143856"/>
    </source>
</evidence>
<protein>
    <submittedName>
        <fullName evidence="1">Uncharacterized protein</fullName>
    </submittedName>
</protein>
<reference evidence="1" key="1">
    <citation type="submission" date="2022-10" db="EMBL/GenBank/DDBJ databases">
        <title>Genome Sequence of Xylaria curta.</title>
        <authorList>
            <person name="Buettner E."/>
        </authorList>
    </citation>
    <scope>NUCLEOTIDE SEQUENCE</scope>
    <source>
        <strain evidence="1">Babe10</strain>
    </source>
</reference>
<comment type="caution">
    <text evidence="1">The sequence shown here is derived from an EMBL/GenBank/DDBJ whole genome shotgun (WGS) entry which is preliminary data.</text>
</comment>
<dbReference type="EMBL" id="JAPDGR010002112">
    <property type="protein sequence ID" value="KAJ2977604.1"/>
    <property type="molecule type" value="Genomic_DNA"/>
</dbReference>
<proteinExistence type="predicted"/>
<sequence>MTHRRPRVRSSRRVPPLTDEDIDHEIDLVDHDNSTNSGDTESSSARTNRSTQSTRNANQSASTQSLARSESQAPLTQHASESGKLSNDDEPEAGPSQVPRIDEQPRDDDVQSPSQEGNSGMVPSTNPQKRPGRLSTGSRGSESHPTRMKEPESEIDVLYENQRGGFLCGIPLFSSAALGNLDPPAGPTLPTNLARPIYIQPKFRIRAGNGPGPNGV</sequence>
<organism evidence="1 2">
    <name type="scientific">Xylaria curta</name>
    <dbReference type="NCBI Taxonomy" id="42375"/>
    <lineage>
        <taxon>Eukaryota</taxon>
        <taxon>Fungi</taxon>
        <taxon>Dikarya</taxon>
        <taxon>Ascomycota</taxon>
        <taxon>Pezizomycotina</taxon>
        <taxon>Sordariomycetes</taxon>
        <taxon>Xylariomycetidae</taxon>
        <taxon>Xylariales</taxon>
        <taxon>Xylariaceae</taxon>
        <taxon>Xylaria</taxon>
    </lineage>
</organism>
<name>A0ACC1NGR3_9PEZI</name>
<dbReference type="Proteomes" id="UP001143856">
    <property type="component" value="Unassembled WGS sequence"/>
</dbReference>